<accession>A0AAW1PIE9</accession>
<name>A0AAW1PIE9_9CHLO</name>
<gene>
    <name evidence="2" type="ORF">WJX73_006641</name>
</gene>
<dbReference type="InterPro" id="IPR036047">
    <property type="entry name" value="F-box-like_dom_sf"/>
</dbReference>
<protein>
    <recommendedName>
        <fullName evidence="4">F-box domain-containing protein</fullName>
    </recommendedName>
</protein>
<comment type="caution">
    <text evidence="2">The sequence shown here is derived from an EMBL/GenBank/DDBJ whole genome shotgun (WGS) entry which is preliminary data.</text>
</comment>
<proteinExistence type="predicted"/>
<evidence type="ECO:0000313" key="3">
    <source>
        <dbReference type="Proteomes" id="UP001465755"/>
    </source>
</evidence>
<sequence length="95" mass="10535">MLPVELIYLIFMRLEFGTNVLCHSVCRAWNVSLARKCLASRKSQVFGETYCGHIVDVCDPLTPQQSSSVFTRLQLSPITASWLMTGARGLAPESS</sequence>
<dbReference type="EMBL" id="JALJOQ010000025">
    <property type="protein sequence ID" value="KAK9808276.1"/>
    <property type="molecule type" value="Genomic_DNA"/>
</dbReference>
<evidence type="ECO:0000256" key="1">
    <source>
        <dbReference type="SAM" id="SignalP"/>
    </source>
</evidence>
<dbReference type="Proteomes" id="UP001465755">
    <property type="component" value="Unassembled WGS sequence"/>
</dbReference>
<dbReference type="AlphaFoldDB" id="A0AAW1PIE9"/>
<reference evidence="2 3" key="1">
    <citation type="journal article" date="2024" name="Nat. Commun.">
        <title>Phylogenomics reveals the evolutionary origins of lichenization in chlorophyte algae.</title>
        <authorList>
            <person name="Puginier C."/>
            <person name="Libourel C."/>
            <person name="Otte J."/>
            <person name="Skaloud P."/>
            <person name="Haon M."/>
            <person name="Grisel S."/>
            <person name="Petersen M."/>
            <person name="Berrin J.G."/>
            <person name="Delaux P.M."/>
            <person name="Dal Grande F."/>
            <person name="Keller J."/>
        </authorList>
    </citation>
    <scope>NUCLEOTIDE SEQUENCE [LARGE SCALE GENOMIC DNA]</scope>
    <source>
        <strain evidence="2 3">SAG 2036</strain>
    </source>
</reference>
<feature type="chain" id="PRO_5043452564" description="F-box domain-containing protein" evidence="1">
    <location>
        <begin position="18"/>
        <end position="95"/>
    </location>
</feature>
<feature type="signal peptide" evidence="1">
    <location>
        <begin position="1"/>
        <end position="17"/>
    </location>
</feature>
<dbReference type="SUPFAM" id="SSF81383">
    <property type="entry name" value="F-box domain"/>
    <property type="match status" value="1"/>
</dbReference>
<evidence type="ECO:0000313" key="2">
    <source>
        <dbReference type="EMBL" id="KAK9808276.1"/>
    </source>
</evidence>
<organism evidence="2 3">
    <name type="scientific">Symbiochloris irregularis</name>
    <dbReference type="NCBI Taxonomy" id="706552"/>
    <lineage>
        <taxon>Eukaryota</taxon>
        <taxon>Viridiplantae</taxon>
        <taxon>Chlorophyta</taxon>
        <taxon>core chlorophytes</taxon>
        <taxon>Trebouxiophyceae</taxon>
        <taxon>Trebouxiales</taxon>
        <taxon>Trebouxiaceae</taxon>
        <taxon>Symbiochloris</taxon>
    </lineage>
</organism>
<evidence type="ECO:0008006" key="4">
    <source>
        <dbReference type="Google" id="ProtNLM"/>
    </source>
</evidence>
<keyword evidence="1" id="KW-0732">Signal</keyword>
<keyword evidence="3" id="KW-1185">Reference proteome</keyword>